<dbReference type="InterPro" id="IPR000550">
    <property type="entry name" value="Hppk"/>
</dbReference>
<keyword evidence="7" id="KW-0289">Folate biosynthesis</keyword>
<keyword evidence="6" id="KW-0067">ATP-binding</keyword>
<dbReference type="PANTHER" id="PTHR43071">
    <property type="entry name" value="2-AMINO-4-HYDROXY-6-HYDROXYMETHYLDIHYDROPTERIDINE PYROPHOSPHOKINASE"/>
    <property type="match status" value="1"/>
</dbReference>
<dbReference type="GO" id="GO:0005524">
    <property type="term" value="F:ATP binding"/>
    <property type="evidence" value="ECO:0007669"/>
    <property type="project" value="UniProtKB-KW"/>
</dbReference>
<evidence type="ECO:0000256" key="5">
    <source>
        <dbReference type="ARBA" id="ARBA00022777"/>
    </source>
</evidence>
<dbReference type="Pfam" id="PF01288">
    <property type="entry name" value="HPPK"/>
    <property type="match status" value="1"/>
</dbReference>
<dbReference type="EC" id="2.7.6.3" evidence="2"/>
<sequence length="163" mass="18647">MSVAYLSLGSNLGDRKINLRRAVKMLPPKVKVDAVSPVYETDPMYFPDQPKFYNVVVRGKTELTPEALLKHVKSIEKAMGRDSDTHNRPRIIDLDIMFYDDLVHKSPDLIIPHLHIAERAFVLVPLNDIAPKFIHPTLKATAKQMLEHISDWKAQVRRTNIDV</sequence>
<evidence type="ECO:0000313" key="9">
    <source>
        <dbReference type="EMBL" id="OGG49956.1"/>
    </source>
</evidence>
<dbReference type="SUPFAM" id="SSF55083">
    <property type="entry name" value="6-hydroxymethyl-7,8-dihydropterin pyrophosphokinase, HPPK"/>
    <property type="match status" value="1"/>
</dbReference>
<dbReference type="Proteomes" id="UP000178370">
    <property type="component" value="Unassembled WGS sequence"/>
</dbReference>
<dbReference type="AlphaFoldDB" id="A0A1F6CL29"/>
<evidence type="ECO:0000256" key="7">
    <source>
        <dbReference type="ARBA" id="ARBA00022909"/>
    </source>
</evidence>
<keyword evidence="4" id="KW-0547">Nucleotide-binding</keyword>
<comment type="pathway">
    <text evidence="1">Cofactor biosynthesis; tetrahydrofolate biosynthesis; 2-amino-4-hydroxy-6-hydroxymethyl-7,8-dihydropteridine diphosphate from 7,8-dihydroneopterin triphosphate: step 4/4.</text>
</comment>
<organism evidence="9 10">
    <name type="scientific">Candidatus Kaiserbacteria bacterium RIFCSPHIGHO2_01_FULL_54_36</name>
    <dbReference type="NCBI Taxonomy" id="1798482"/>
    <lineage>
        <taxon>Bacteria</taxon>
        <taxon>Candidatus Kaiseribacteriota</taxon>
    </lineage>
</organism>
<dbReference type="PANTHER" id="PTHR43071:SF1">
    <property type="entry name" value="2-AMINO-4-HYDROXY-6-HYDROXYMETHYLDIHYDROPTERIDINE PYROPHOSPHOKINASE"/>
    <property type="match status" value="1"/>
</dbReference>
<evidence type="ECO:0000256" key="2">
    <source>
        <dbReference type="ARBA" id="ARBA00013253"/>
    </source>
</evidence>
<dbReference type="CDD" id="cd00483">
    <property type="entry name" value="HPPK"/>
    <property type="match status" value="1"/>
</dbReference>
<dbReference type="UniPathway" id="UPA00077">
    <property type="reaction ID" value="UER00155"/>
</dbReference>
<reference evidence="9 10" key="1">
    <citation type="journal article" date="2016" name="Nat. Commun.">
        <title>Thousands of microbial genomes shed light on interconnected biogeochemical processes in an aquifer system.</title>
        <authorList>
            <person name="Anantharaman K."/>
            <person name="Brown C.T."/>
            <person name="Hug L.A."/>
            <person name="Sharon I."/>
            <person name="Castelle C.J."/>
            <person name="Probst A.J."/>
            <person name="Thomas B.C."/>
            <person name="Singh A."/>
            <person name="Wilkins M.J."/>
            <person name="Karaoz U."/>
            <person name="Brodie E.L."/>
            <person name="Williams K.H."/>
            <person name="Hubbard S.S."/>
            <person name="Banfield J.F."/>
        </authorList>
    </citation>
    <scope>NUCLEOTIDE SEQUENCE [LARGE SCALE GENOMIC DNA]</scope>
</reference>
<accession>A0A1F6CL29</accession>
<dbReference type="GO" id="GO:0016301">
    <property type="term" value="F:kinase activity"/>
    <property type="evidence" value="ECO:0007669"/>
    <property type="project" value="UniProtKB-KW"/>
</dbReference>
<keyword evidence="5 9" id="KW-0418">Kinase</keyword>
<protein>
    <recommendedName>
        <fullName evidence="2">2-amino-4-hydroxy-6-hydroxymethyldihydropteridine diphosphokinase</fullName>
        <ecNumber evidence="2">2.7.6.3</ecNumber>
    </recommendedName>
</protein>
<dbReference type="STRING" id="1798482.A2763_00350"/>
<dbReference type="GO" id="GO:0003848">
    <property type="term" value="F:2-amino-4-hydroxy-6-hydroxymethyldihydropteridine diphosphokinase activity"/>
    <property type="evidence" value="ECO:0007669"/>
    <property type="project" value="UniProtKB-EC"/>
</dbReference>
<evidence type="ECO:0000256" key="1">
    <source>
        <dbReference type="ARBA" id="ARBA00005051"/>
    </source>
</evidence>
<dbReference type="EMBL" id="MFKV01000023">
    <property type="protein sequence ID" value="OGG49956.1"/>
    <property type="molecule type" value="Genomic_DNA"/>
</dbReference>
<dbReference type="Gene3D" id="3.30.70.560">
    <property type="entry name" value="7,8-Dihydro-6-hydroxymethylpterin-pyrophosphokinase HPPK"/>
    <property type="match status" value="1"/>
</dbReference>
<keyword evidence="3" id="KW-0808">Transferase</keyword>
<proteinExistence type="predicted"/>
<evidence type="ECO:0000256" key="4">
    <source>
        <dbReference type="ARBA" id="ARBA00022741"/>
    </source>
</evidence>
<evidence type="ECO:0000256" key="6">
    <source>
        <dbReference type="ARBA" id="ARBA00022840"/>
    </source>
</evidence>
<dbReference type="NCBIfam" id="TIGR01498">
    <property type="entry name" value="folK"/>
    <property type="match status" value="1"/>
</dbReference>
<evidence type="ECO:0000259" key="8">
    <source>
        <dbReference type="Pfam" id="PF01288"/>
    </source>
</evidence>
<evidence type="ECO:0000313" key="10">
    <source>
        <dbReference type="Proteomes" id="UP000178370"/>
    </source>
</evidence>
<dbReference type="GO" id="GO:0046654">
    <property type="term" value="P:tetrahydrofolate biosynthetic process"/>
    <property type="evidence" value="ECO:0007669"/>
    <property type="project" value="UniProtKB-UniPathway"/>
</dbReference>
<gene>
    <name evidence="9" type="ORF">A2763_00350</name>
</gene>
<feature type="domain" description="7,8-dihydro-6-hydroxymethylpterin-pyrophosphokinase" evidence="8">
    <location>
        <begin position="5"/>
        <end position="131"/>
    </location>
</feature>
<comment type="caution">
    <text evidence="9">The sequence shown here is derived from an EMBL/GenBank/DDBJ whole genome shotgun (WGS) entry which is preliminary data.</text>
</comment>
<dbReference type="GO" id="GO:0046656">
    <property type="term" value="P:folic acid biosynthetic process"/>
    <property type="evidence" value="ECO:0007669"/>
    <property type="project" value="UniProtKB-KW"/>
</dbReference>
<dbReference type="InterPro" id="IPR035907">
    <property type="entry name" value="Hppk_sf"/>
</dbReference>
<name>A0A1F6CL29_9BACT</name>
<evidence type="ECO:0000256" key="3">
    <source>
        <dbReference type="ARBA" id="ARBA00022679"/>
    </source>
</evidence>